<gene>
    <name evidence="1" type="ORF">UT18_C0012G0025</name>
</gene>
<accession>A0A0G0LQM1</accession>
<dbReference type="PANTHER" id="PTHR21174:SF0">
    <property type="entry name" value="HD PHOSPHOHYDROLASE FAMILY PROTEIN-RELATED"/>
    <property type="match status" value="1"/>
</dbReference>
<dbReference type="Proteomes" id="UP000034207">
    <property type="component" value="Unassembled WGS sequence"/>
</dbReference>
<dbReference type="EMBL" id="LBVV01000012">
    <property type="protein sequence ID" value="KKQ94173.1"/>
    <property type="molecule type" value="Genomic_DNA"/>
</dbReference>
<dbReference type="STRING" id="1618345.UT18_C0012G0025"/>
<dbReference type="AlphaFoldDB" id="A0A0G0LQM1"/>
<protein>
    <recommendedName>
        <fullName evidence="3">HD/PDEase domain-containing protein</fullName>
    </recommendedName>
</protein>
<evidence type="ECO:0008006" key="3">
    <source>
        <dbReference type="Google" id="ProtNLM"/>
    </source>
</evidence>
<dbReference type="CDD" id="cd00077">
    <property type="entry name" value="HDc"/>
    <property type="match status" value="1"/>
</dbReference>
<dbReference type="SUPFAM" id="SSF109604">
    <property type="entry name" value="HD-domain/PDEase-like"/>
    <property type="match status" value="1"/>
</dbReference>
<dbReference type="InterPro" id="IPR003607">
    <property type="entry name" value="HD/PDEase_dom"/>
</dbReference>
<evidence type="ECO:0000313" key="1">
    <source>
        <dbReference type="EMBL" id="KKQ94173.1"/>
    </source>
</evidence>
<sequence>MSSERQKAIESLTCYALTEMAEKYGPNGETPLAYHNPAHVAEVMKAALNIGDLACQHGKIKSSDLDLLAIAAFFHDIEQGMGSGANEDESACIAAEKMRETGAFSDEEIQAVQSMIRSTKVRFDENGIMHQLVMDVGHGYLPLIMADADLSIMGAAPEVYWDYMEWLLQEMKKTAYPSKEKRRDFLKGIETLLKSHTFFTEEAQALYGRQEENLFVCRKLLAELK</sequence>
<reference evidence="1 2" key="1">
    <citation type="journal article" date="2015" name="Nature">
        <title>rRNA introns, odd ribosomes, and small enigmatic genomes across a large radiation of phyla.</title>
        <authorList>
            <person name="Brown C.T."/>
            <person name="Hug L.A."/>
            <person name="Thomas B.C."/>
            <person name="Sharon I."/>
            <person name="Castelle C.J."/>
            <person name="Singh A."/>
            <person name="Wilkins M.J."/>
            <person name="Williams K.H."/>
            <person name="Banfield J.F."/>
        </authorList>
    </citation>
    <scope>NUCLEOTIDE SEQUENCE [LARGE SCALE GENOMIC DNA]</scope>
</reference>
<dbReference type="InterPro" id="IPR009218">
    <property type="entry name" value="HD_phosphohydro"/>
</dbReference>
<dbReference type="PANTHER" id="PTHR21174">
    <property type="match status" value="1"/>
</dbReference>
<proteinExistence type="predicted"/>
<organism evidence="1 2">
    <name type="scientific">candidate division CPR2 bacterium GW2011_GWC2_39_10</name>
    <dbReference type="NCBI Taxonomy" id="1618345"/>
    <lineage>
        <taxon>Bacteria</taxon>
        <taxon>Bacteria division CPR2</taxon>
    </lineage>
</organism>
<dbReference type="Gene3D" id="1.10.3210.10">
    <property type="entry name" value="Hypothetical protein af1432"/>
    <property type="match status" value="1"/>
</dbReference>
<name>A0A0G0LQM1_UNCC2</name>
<comment type="caution">
    <text evidence="1">The sequence shown here is derived from an EMBL/GenBank/DDBJ whole genome shotgun (WGS) entry which is preliminary data.</text>
</comment>
<evidence type="ECO:0000313" key="2">
    <source>
        <dbReference type="Proteomes" id="UP000034207"/>
    </source>
</evidence>